<organism evidence="2 3">
    <name type="scientific">Chryseobacterium edaphi</name>
    <dbReference type="NCBI Taxonomy" id="2976532"/>
    <lineage>
        <taxon>Bacteria</taxon>
        <taxon>Pseudomonadati</taxon>
        <taxon>Bacteroidota</taxon>
        <taxon>Flavobacteriia</taxon>
        <taxon>Flavobacteriales</taxon>
        <taxon>Weeksellaceae</taxon>
        <taxon>Chryseobacterium group</taxon>
        <taxon>Chryseobacterium</taxon>
    </lineage>
</organism>
<sequence length="194" mass="22774">MNVLKDHINKTISLTDEEFSVVESFFTKQHIKKREMIISENDQVNHVYFIVSGLLKLFYTDAEAKEHIISFSMEDWWESDYAAFYTQTKATQSLQCLEDTIVLKLSFDDYQQLLNQVPKMTDFFLKKAIGGHISNQRRILSLMTMSAKERYEQFLKYYPTLIQRVPKTILAAYLGVSRETLSRLYLESGLKRSK</sequence>
<dbReference type="Proteomes" id="UP001208649">
    <property type="component" value="Unassembled WGS sequence"/>
</dbReference>
<dbReference type="InterPro" id="IPR014710">
    <property type="entry name" value="RmlC-like_jellyroll"/>
</dbReference>
<proteinExistence type="predicted"/>
<dbReference type="PANTHER" id="PTHR24567:SF76">
    <property type="entry name" value="CYCLIC NUCLEOTIDE-BINDING DOMAIN PROTEIN"/>
    <property type="match status" value="1"/>
</dbReference>
<evidence type="ECO:0000313" key="2">
    <source>
        <dbReference type="EMBL" id="MCU7618617.1"/>
    </source>
</evidence>
<keyword evidence="3" id="KW-1185">Reference proteome</keyword>
<comment type="caution">
    <text evidence="2">The sequence shown here is derived from an EMBL/GenBank/DDBJ whole genome shotgun (WGS) entry which is preliminary data.</text>
</comment>
<reference evidence="3" key="1">
    <citation type="submission" date="2023-07" db="EMBL/GenBank/DDBJ databases">
        <title>Chryseobacterium sp. strain PBS4-4 Genome sequencing and assembly.</title>
        <authorList>
            <person name="Jung Y."/>
        </authorList>
    </citation>
    <scope>NUCLEOTIDE SEQUENCE [LARGE SCALE GENOMIC DNA]</scope>
    <source>
        <strain evidence="3">PBS4-4</strain>
    </source>
</reference>
<dbReference type="InterPro" id="IPR018490">
    <property type="entry name" value="cNMP-bd_dom_sf"/>
</dbReference>
<dbReference type="PANTHER" id="PTHR24567">
    <property type="entry name" value="CRP FAMILY TRANSCRIPTIONAL REGULATORY PROTEIN"/>
    <property type="match status" value="1"/>
</dbReference>
<dbReference type="EMBL" id="JAOTEM010000004">
    <property type="protein sequence ID" value="MCU7618617.1"/>
    <property type="molecule type" value="Genomic_DNA"/>
</dbReference>
<accession>A0ABT2WBE6</accession>
<feature type="domain" description="Cyclic nucleotide-binding" evidence="1">
    <location>
        <begin position="21"/>
        <end position="114"/>
    </location>
</feature>
<dbReference type="RefSeq" id="WP_263004127.1">
    <property type="nucleotide sequence ID" value="NZ_JAOTEM010000004.1"/>
</dbReference>
<gene>
    <name evidence="2" type="ORF">NZ698_15590</name>
</gene>
<dbReference type="PROSITE" id="PS50042">
    <property type="entry name" value="CNMP_BINDING_3"/>
    <property type="match status" value="1"/>
</dbReference>
<dbReference type="CDD" id="cd00038">
    <property type="entry name" value="CAP_ED"/>
    <property type="match status" value="1"/>
</dbReference>
<dbReference type="InterPro" id="IPR050397">
    <property type="entry name" value="Env_Response_Regulators"/>
</dbReference>
<evidence type="ECO:0000259" key="1">
    <source>
        <dbReference type="PROSITE" id="PS50042"/>
    </source>
</evidence>
<protein>
    <submittedName>
        <fullName evidence="2">Crp/Fnr family transcriptional regulator</fullName>
    </submittedName>
</protein>
<evidence type="ECO:0000313" key="3">
    <source>
        <dbReference type="Proteomes" id="UP001208649"/>
    </source>
</evidence>
<dbReference type="InterPro" id="IPR000595">
    <property type="entry name" value="cNMP-bd_dom"/>
</dbReference>
<dbReference type="Gene3D" id="2.60.120.10">
    <property type="entry name" value="Jelly Rolls"/>
    <property type="match status" value="1"/>
</dbReference>
<name>A0ABT2WBE6_9FLAO</name>
<dbReference type="SUPFAM" id="SSF51206">
    <property type="entry name" value="cAMP-binding domain-like"/>
    <property type="match status" value="1"/>
</dbReference>
<dbReference type="Pfam" id="PF00027">
    <property type="entry name" value="cNMP_binding"/>
    <property type="match status" value="1"/>
</dbReference>